<dbReference type="GO" id="GO:0016491">
    <property type="term" value="F:oxidoreductase activity"/>
    <property type="evidence" value="ECO:0007669"/>
    <property type="project" value="UniProtKB-KW"/>
</dbReference>
<dbReference type="EMBL" id="AP023177">
    <property type="protein sequence ID" value="BCF94999.1"/>
    <property type="molecule type" value="Genomic_DNA"/>
</dbReference>
<dbReference type="SMART" id="SM00822">
    <property type="entry name" value="PKS_KR"/>
    <property type="match status" value="1"/>
</dbReference>
<dbReference type="PANTHER" id="PTHR44196:SF1">
    <property type="entry name" value="DEHYDROGENASE_REDUCTASE SDR FAMILY MEMBER 7B"/>
    <property type="match status" value="1"/>
</dbReference>
<accession>A0A7I8C381</accession>
<dbReference type="InterPro" id="IPR057326">
    <property type="entry name" value="KR_dom"/>
</dbReference>
<protein>
    <submittedName>
        <fullName evidence="5">Short-chain dehydrogenase</fullName>
    </submittedName>
</protein>
<comment type="similarity">
    <text evidence="1 3">Belongs to the short-chain dehydrogenases/reductases (SDR) family.</text>
</comment>
<evidence type="ECO:0000259" key="4">
    <source>
        <dbReference type="SMART" id="SM00822"/>
    </source>
</evidence>
<dbReference type="InterPro" id="IPR036291">
    <property type="entry name" value="NAD(P)-bd_dom_sf"/>
</dbReference>
<name>A0A7I8C381_9BURK</name>
<feature type="domain" description="Ketoreductase" evidence="4">
    <location>
        <begin position="6"/>
        <end position="189"/>
    </location>
</feature>
<sequence>MEIRNRRVLITGGSSGIGLALAHILGLKGARVAIGGRRTDKLDDAIASLRVSGITAKAIVADVATESGRTATIEEVLKTLGGVDVLVNNAGGVRAGRLENTTESEIQAMIEVDLVAPIFLTRALLPSLRESGESAVVNVASGIALIGMPFYTTYAAVKAGLAHFGEALRRELSGEGIHVLTVYPGATETPMMRSSRAGAELGFVREPAIAVADAICSGLEQNAFEVIRGGEARTQMIALNRNDPAALDRRFAGMKAALEEAVRDHSAL</sequence>
<dbReference type="KEGG" id="plad:PPGU16_80660"/>
<keyword evidence="5" id="KW-0614">Plasmid</keyword>
<geneLocation type="plasmid" evidence="5 6">
    <name>PPGU16_p2</name>
</geneLocation>
<proteinExistence type="inferred from homology"/>
<organism evidence="5 6">
    <name type="scientific">Paraburkholderia largidicola</name>
    <dbReference type="NCBI Taxonomy" id="3014751"/>
    <lineage>
        <taxon>Bacteria</taxon>
        <taxon>Pseudomonadati</taxon>
        <taxon>Pseudomonadota</taxon>
        <taxon>Betaproteobacteria</taxon>
        <taxon>Burkholderiales</taxon>
        <taxon>Burkholderiaceae</taxon>
        <taxon>Paraburkholderia</taxon>
    </lineage>
</organism>
<dbReference type="GO" id="GO:0016020">
    <property type="term" value="C:membrane"/>
    <property type="evidence" value="ECO:0007669"/>
    <property type="project" value="TreeGrafter"/>
</dbReference>
<evidence type="ECO:0000313" key="5">
    <source>
        <dbReference type="EMBL" id="BCF94999.1"/>
    </source>
</evidence>
<dbReference type="InterPro" id="IPR002347">
    <property type="entry name" value="SDR_fam"/>
</dbReference>
<evidence type="ECO:0000256" key="2">
    <source>
        <dbReference type="ARBA" id="ARBA00023002"/>
    </source>
</evidence>
<evidence type="ECO:0000256" key="1">
    <source>
        <dbReference type="ARBA" id="ARBA00006484"/>
    </source>
</evidence>
<dbReference type="PANTHER" id="PTHR44196">
    <property type="entry name" value="DEHYDROGENASE/REDUCTASE SDR FAMILY MEMBER 7B"/>
    <property type="match status" value="1"/>
</dbReference>
<evidence type="ECO:0000313" key="6">
    <source>
        <dbReference type="Proteomes" id="UP000510888"/>
    </source>
</evidence>
<dbReference type="SUPFAM" id="SSF51735">
    <property type="entry name" value="NAD(P)-binding Rossmann-fold domains"/>
    <property type="match status" value="1"/>
</dbReference>
<evidence type="ECO:0000256" key="3">
    <source>
        <dbReference type="RuleBase" id="RU000363"/>
    </source>
</evidence>
<keyword evidence="2" id="KW-0560">Oxidoreductase</keyword>
<gene>
    <name evidence="5" type="ORF">PPGU16_80660</name>
</gene>
<dbReference type="PRINTS" id="PR00080">
    <property type="entry name" value="SDRFAMILY"/>
</dbReference>
<reference evidence="5 6" key="1">
    <citation type="journal article" date="2020" name="Genes (Basel)">
        <title>Genomic Comparison of Insect Gut Symbionts from Divergent Burkholderia Subclades.</title>
        <authorList>
            <person name="Takeshita K."/>
            <person name="Kikuchi Y."/>
        </authorList>
    </citation>
    <scope>NUCLEOTIDE SEQUENCE [LARGE SCALE GENOMIC DNA]</scope>
    <source>
        <strain evidence="5 6">PGU16</strain>
        <plasmid evidence="5 6">PPGU16_p2</plasmid>
    </source>
</reference>
<dbReference type="PRINTS" id="PR00081">
    <property type="entry name" value="GDHRDH"/>
</dbReference>
<dbReference type="Gene3D" id="3.40.50.720">
    <property type="entry name" value="NAD(P)-binding Rossmann-like Domain"/>
    <property type="match status" value="1"/>
</dbReference>
<dbReference type="RefSeq" id="WP_180727690.1">
    <property type="nucleotide sequence ID" value="NZ_AP023177.1"/>
</dbReference>
<dbReference type="CDD" id="cd05233">
    <property type="entry name" value="SDR_c"/>
    <property type="match status" value="1"/>
</dbReference>
<dbReference type="AlphaFoldDB" id="A0A7I8C381"/>
<dbReference type="Proteomes" id="UP000510888">
    <property type="component" value="Plasmid PPGU16_p2"/>
</dbReference>
<keyword evidence="6" id="KW-1185">Reference proteome</keyword>
<dbReference type="Pfam" id="PF00106">
    <property type="entry name" value="adh_short"/>
    <property type="match status" value="1"/>
</dbReference>